<dbReference type="PANTHER" id="PTHR10666">
    <property type="entry name" value="UBIQUITIN"/>
    <property type="match status" value="1"/>
</dbReference>
<dbReference type="SMART" id="SM00213">
    <property type="entry name" value="UBQ"/>
    <property type="match status" value="3"/>
</dbReference>
<dbReference type="PROSITE" id="PS50053">
    <property type="entry name" value="UBIQUITIN_2"/>
    <property type="match status" value="3"/>
</dbReference>
<comment type="caution">
    <text evidence="2">The sequence shown here is derived from an EMBL/GenBank/DDBJ whole genome shotgun (WGS) entry which is preliminary data.</text>
</comment>
<dbReference type="SUPFAM" id="SSF54236">
    <property type="entry name" value="Ubiquitin-like"/>
    <property type="match status" value="3"/>
</dbReference>
<evidence type="ECO:0000313" key="3">
    <source>
        <dbReference type="Proteomes" id="UP001295423"/>
    </source>
</evidence>
<dbReference type="AlphaFoldDB" id="A0AAD2G0W2"/>
<dbReference type="InterPro" id="IPR029071">
    <property type="entry name" value="Ubiquitin-like_domsf"/>
</dbReference>
<dbReference type="Gene3D" id="3.10.20.90">
    <property type="entry name" value="Phosphatidylinositol 3-kinase Catalytic Subunit, Chain A, domain 1"/>
    <property type="match status" value="3"/>
</dbReference>
<dbReference type="Proteomes" id="UP001295423">
    <property type="component" value="Unassembled WGS sequence"/>
</dbReference>
<protein>
    <recommendedName>
        <fullName evidence="1">Ubiquitin-like domain-containing protein</fullName>
    </recommendedName>
</protein>
<dbReference type="PROSITE" id="PS00299">
    <property type="entry name" value="UBIQUITIN_1"/>
    <property type="match status" value="1"/>
</dbReference>
<dbReference type="Gene3D" id="2.60.120.620">
    <property type="entry name" value="q2cbj1_9rhob like domain"/>
    <property type="match status" value="1"/>
</dbReference>
<name>A0AAD2G0W2_9STRA</name>
<reference evidence="2" key="1">
    <citation type="submission" date="2023-08" db="EMBL/GenBank/DDBJ databases">
        <authorList>
            <person name="Audoor S."/>
            <person name="Bilcke G."/>
        </authorList>
    </citation>
    <scope>NUCLEOTIDE SEQUENCE</scope>
</reference>
<proteinExistence type="predicted"/>
<dbReference type="InterPro" id="IPR019956">
    <property type="entry name" value="Ubiquitin_dom"/>
</dbReference>
<feature type="domain" description="Ubiquitin-like" evidence="1">
    <location>
        <begin position="151"/>
        <end position="226"/>
    </location>
</feature>
<dbReference type="InterPro" id="IPR000626">
    <property type="entry name" value="Ubiquitin-like_dom"/>
</dbReference>
<dbReference type="Pfam" id="PF00240">
    <property type="entry name" value="ubiquitin"/>
    <property type="match status" value="3"/>
</dbReference>
<keyword evidence="3" id="KW-1185">Reference proteome</keyword>
<dbReference type="EMBL" id="CAKOGP040001992">
    <property type="protein sequence ID" value="CAJ1959402.1"/>
    <property type="molecule type" value="Genomic_DNA"/>
</dbReference>
<evidence type="ECO:0000259" key="1">
    <source>
        <dbReference type="PROSITE" id="PS50053"/>
    </source>
</evidence>
<dbReference type="FunFam" id="3.10.20.90:FF:000160">
    <property type="entry name" value="Polyubiquitin-C"/>
    <property type="match status" value="1"/>
</dbReference>
<gene>
    <name evidence="2" type="ORF">CYCCA115_LOCUS17824</name>
</gene>
<dbReference type="CDD" id="cd17039">
    <property type="entry name" value="Ubl_ubiquitin_like"/>
    <property type="match status" value="2"/>
</dbReference>
<feature type="domain" description="Ubiquitin-like" evidence="1">
    <location>
        <begin position="75"/>
        <end position="150"/>
    </location>
</feature>
<dbReference type="InterPro" id="IPR050158">
    <property type="entry name" value="Ubiquitin_ubiquitin-like"/>
</dbReference>
<accession>A0AAD2G0W2</accession>
<dbReference type="InterPro" id="IPR019954">
    <property type="entry name" value="Ubiquitin_CS"/>
</dbReference>
<sequence>MRLILQWPAGDWDIFNVDPSDTIRQLKELIIRKTFIPVSQQRLSWAGMRLEDDCLFSQYHILDRSVLYSFPATMMQVSVQTQFGGIHSFQVEELDTVLNFKHQIEDKTEIPVNQQRLLIDQNLLCNDQTLQGNKVVEGSEIQLVNVQIGRMQIFIKTLTGKTIAIYANPSDTIRTLKVKLCDKEGMPPAQQRLIFDGKQLEDHTTLSDFKIEDRSTLHLVLRLRGMISTFASNNSMDPMIHYLLLPDQERSQATVPIQALREKAMKTMASLTDTFRFQMEPDIVDSAQIDWLNRFLDFMWTETQDTGRSDLRIRVSDECFLKLMAPLDPDESRTSRISLLEKVKAQSKAPEPHVALRMTTGPTKACINFHCDGGYATHTTQIALNDSNDYEGGRLCFFVQDKLHVLERPKGSIVEHPRDVLHGVTAMIKGSRTSLFVVDSLNGAEDGGVVQLNLDHVERFLTKANVSGQQRVKRARTRL</sequence>
<organism evidence="2 3">
    <name type="scientific">Cylindrotheca closterium</name>
    <dbReference type="NCBI Taxonomy" id="2856"/>
    <lineage>
        <taxon>Eukaryota</taxon>
        <taxon>Sar</taxon>
        <taxon>Stramenopiles</taxon>
        <taxon>Ochrophyta</taxon>
        <taxon>Bacillariophyta</taxon>
        <taxon>Bacillariophyceae</taxon>
        <taxon>Bacillariophycidae</taxon>
        <taxon>Bacillariales</taxon>
        <taxon>Bacillariaceae</taxon>
        <taxon>Cylindrotheca</taxon>
    </lineage>
</organism>
<evidence type="ECO:0000313" key="2">
    <source>
        <dbReference type="EMBL" id="CAJ1959402.1"/>
    </source>
</evidence>
<dbReference type="PRINTS" id="PR00348">
    <property type="entry name" value="UBIQUITIN"/>
</dbReference>
<feature type="domain" description="Ubiquitin-like" evidence="1">
    <location>
        <begin position="1"/>
        <end position="68"/>
    </location>
</feature>